<protein>
    <submittedName>
        <fullName evidence="2">Predicted protein</fullName>
    </submittedName>
</protein>
<evidence type="ECO:0000256" key="1">
    <source>
        <dbReference type="SAM" id="MobiDB-lite"/>
    </source>
</evidence>
<evidence type="ECO:0000313" key="2">
    <source>
        <dbReference type="EMBL" id="EEH55242.1"/>
    </source>
</evidence>
<feature type="compositionally biased region" description="Basic and acidic residues" evidence="1">
    <location>
        <begin position="27"/>
        <end position="53"/>
    </location>
</feature>
<feature type="region of interest" description="Disordered" evidence="1">
    <location>
        <begin position="17"/>
        <end position="116"/>
    </location>
</feature>
<keyword evidence="3" id="KW-1185">Reference proteome</keyword>
<dbReference type="EMBL" id="GG663742">
    <property type="protein sequence ID" value="EEH55242.1"/>
    <property type="molecule type" value="Genomic_DNA"/>
</dbReference>
<dbReference type="RefSeq" id="XP_003060473.1">
    <property type="nucleotide sequence ID" value="XM_003060427.1"/>
</dbReference>
<evidence type="ECO:0000313" key="3">
    <source>
        <dbReference type="Proteomes" id="UP000001876"/>
    </source>
</evidence>
<dbReference type="KEGG" id="mpp:MICPUCDRAFT_60337"/>
<dbReference type="Proteomes" id="UP000001876">
    <property type="component" value="Unassembled WGS sequence"/>
</dbReference>
<reference evidence="2 3" key="1">
    <citation type="journal article" date="2009" name="Science">
        <title>Green evolution and dynamic adaptations revealed by genomes of the marine picoeukaryotes Micromonas.</title>
        <authorList>
            <person name="Worden A.Z."/>
            <person name="Lee J.H."/>
            <person name="Mock T."/>
            <person name="Rouze P."/>
            <person name="Simmons M.P."/>
            <person name="Aerts A.L."/>
            <person name="Allen A.E."/>
            <person name="Cuvelier M.L."/>
            <person name="Derelle E."/>
            <person name="Everett M.V."/>
            <person name="Foulon E."/>
            <person name="Grimwood J."/>
            <person name="Gundlach H."/>
            <person name="Henrissat B."/>
            <person name="Napoli C."/>
            <person name="McDonald S.M."/>
            <person name="Parker M.S."/>
            <person name="Rombauts S."/>
            <person name="Salamov A."/>
            <person name="Von Dassow P."/>
            <person name="Badger J.H."/>
            <person name="Coutinho P.M."/>
            <person name="Demir E."/>
            <person name="Dubchak I."/>
            <person name="Gentemann C."/>
            <person name="Eikrem W."/>
            <person name="Gready J.E."/>
            <person name="John U."/>
            <person name="Lanier W."/>
            <person name="Lindquist E.A."/>
            <person name="Lucas S."/>
            <person name="Mayer K.F."/>
            <person name="Moreau H."/>
            <person name="Not F."/>
            <person name="Otillar R."/>
            <person name="Panaud O."/>
            <person name="Pangilinan J."/>
            <person name="Paulsen I."/>
            <person name="Piegu B."/>
            <person name="Poliakov A."/>
            <person name="Robbens S."/>
            <person name="Schmutz J."/>
            <person name="Toulza E."/>
            <person name="Wyss T."/>
            <person name="Zelensky A."/>
            <person name="Zhou K."/>
            <person name="Armbrust E.V."/>
            <person name="Bhattacharya D."/>
            <person name="Goodenough U.W."/>
            <person name="Van de Peer Y."/>
            <person name="Grigoriev I.V."/>
        </authorList>
    </citation>
    <scope>NUCLEOTIDE SEQUENCE [LARGE SCALE GENOMIC DNA]</scope>
    <source>
        <strain evidence="2 3">CCMP1545</strain>
    </source>
</reference>
<feature type="compositionally biased region" description="Low complexity" evidence="1">
    <location>
        <begin position="73"/>
        <end position="82"/>
    </location>
</feature>
<accession>C1MXZ0</accession>
<dbReference type="GeneID" id="9686220"/>
<organism evidence="3">
    <name type="scientific">Micromonas pusilla (strain CCMP1545)</name>
    <name type="common">Picoplanktonic green alga</name>
    <dbReference type="NCBI Taxonomy" id="564608"/>
    <lineage>
        <taxon>Eukaryota</taxon>
        <taxon>Viridiplantae</taxon>
        <taxon>Chlorophyta</taxon>
        <taxon>Mamiellophyceae</taxon>
        <taxon>Mamiellales</taxon>
        <taxon>Mamiellaceae</taxon>
        <taxon>Micromonas</taxon>
    </lineage>
</organism>
<dbReference type="InterPro" id="IPR011990">
    <property type="entry name" value="TPR-like_helical_dom_sf"/>
</dbReference>
<proteinExistence type="predicted"/>
<feature type="region of interest" description="Disordered" evidence="1">
    <location>
        <begin position="389"/>
        <end position="411"/>
    </location>
</feature>
<name>C1MXZ0_MICPC</name>
<dbReference type="AlphaFoldDB" id="C1MXZ0"/>
<sequence length="431" mass="46533">MFRTARIASRAWNAPCARGMCAGPSVGERDGRDGDDASPSSRDEEPSETRRDPPAGAPRVLLDFLVRDRDALPRSPFSSSPPFASPPRDPGASETEASASTDDGAKLGPDGKPWVPPEEIASVAFGSPVRYPLTRGDKSRGYPKMNVAEMCAEIRGRISAKQMPGERHLQQLVDKVTTKEEASAAAETIAQFHHARVRDPKFGAKSRLSGQSMNMFVSACERSGNVTAAVEALEMHNALGFRLTKTVCVKVLRFVESAEGELALTMRVYRTMREGKIGLGTDGVIVNLIVRAAVRAKAFEVARDWLKKFADAAVPVHLKNYVAVMQPAIDLGLATFVIDMHDTMTCKPPNNAFSLLSKAMAHLYLDEPDAAARAFEAAVEGAIAMERRETERAGGGGGGDDATDDVDPHRAGHVPVRTSFARILEAWPRAL</sequence>
<gene>
    <name evidence="2" type="ORF">MICPUCDRAFT_60337</name>
</gene>
<dbReference type="Gene3D" id="1.25.40.10">
    <property type="entry name" value="Tetratricopeptide repeat domain"/>
    <property type="match status" value="1"/>
</dbReference>